<dbReference type="EMBL" id="CAJJDP010000166">
    <property type="protein sequence ID" value="CAD8213727.1"/>
    <property type="molecule type" value="Genomic_DNA"/>
</dbReference>
<name>A0A8S1YMQ4_PAROT</name>
<dbReference type="AlphaFoldDB" id="A0A8S1YMQ4"/>
<comment type="caution">
    <text evidence="1">The sequence shown here is derived from an EMBL/GenBank/DDBJ whole genome shotgun (WGS) entry which is preliminary data.</text>
</comment>
<protein>
    <submittedName>
        <fullName evidence="1">Uncharacterized protein</fullName>
    </submittedName>
</protein>
<accession>A0A8S1YMQ4</accession>
<proteinExistence type="predicted"/>
<evidence type="ECO:0000313" key="1">
    <source>
        <dbReference type="EMBL" id="CAD8213727.1"/>
    </source>
</evidence>
<dbReference type="OMA" id="QYSHNEI"/>
<gene>
    <name evidence="1" type="ORF">POCTA_138.1.T1630046</name>
</gene>
<sequence>MPPKKHASNNQNIKALLINGNKKERKEMKEKQKQFIKCPLIGSVGFQLRRVLQKYRNQIMKEFNFGQLVQQLGKIKYMDSIGDMLSSILYLNVTKMSDIWSDIYTPDHIDDLISQENTQFLKHWLRNSFSILAQDQVDQSESWYSQSNSMNNQNWNYQMLNIYGASGKMSTLLAITRAYKIDVLLTYNYTEKRVFEEMFASQHIKFTQELENTEFGNKKKIIIHRGTLPKFINSRMLQIQRVPFIWITDCQQNHELFDNFELVQYSHNEIVKYIYLVLIIEQNYKGQLDRINNELKSKVIYENIKEQGEFFVNFTMQKPSLRIQDLEMNLDYYDIFILTLFMKGNMRNTLNWLQFHKEDENVQSLIAELKLSNAQLPYMLKNQLPLFRTVENISQLSQKAWSWYDEQCVNLINDMVKRRQKLFLESYGRRIINSKRHLFLINHVLKVILNKQEQQINALNVQTFAQNTRLRRLNKEVQDFYKPLSQLFEQEEQYEIFKQFDKFSEFLQG</sequence>
<evidence type="ECO:0000313" key="2">
    <source>
        <dbReference type="Proteomes" id="UP000683925"/>
    </source>
</evidence>
<organism evidence="1 2">
    <name type="scientific">Paramecium octaurelia</name>
    <dbReference type="NCBI Taxonomy" id="43137"/>
    <lineage>
        <taxon>Eukaryota</taxon>
        <taxon>Sar</taxon>
        <taxon>Alveolata</taxon>
        <taxon>Ciliophora</taxon>
        <taxon>Intramacronucleata</taxon>
        <taxon>Oligohymenophorea</taxon>
        <taxon>Peniculida</taxon>
        <taxon>Parameciidae</taxon>
        <taxon>Paramecium</taxon>
    </lineage>
</organism>
<keyword evidence="2" id="KW-1185">Reference proteome</keyword>
<dbReference type="Proteomes" id="UP000683925">
    <property type="component" value="Unassembled WGS sequence"/>
</dbReference>
<reference evidence="1" key="1">
    <citation type="submission" date="2021-01" db="EMBL/GenBank/DDBJ databases">
        <authorList>
            <consortium name="Genoscope - CEA"/>
            <person name="William W."/>
        </authorList>
    </citation>
    <scope>NUCLEOTIDE SEQUENCE</scope>
</reference>
<dbReference type="OrthoDB" id="296117at2759"/>